<proteinExistence type="predicted"/>
<organism evidence="1 2">
    <name type="scientific">Sphingomonas daechungensis</name>
    <dbReference type="NCBI Taxonomy" id="1176646"/>
    <lineage>
        <taxon>Bacteria</taxon>
        <taxon>Pseudomonadati</taxon>
        <taxon>Pseudomonadota</taxon>
        <taxon>Alphaproteobacteria</taxon>
        <taxon>Sphingomonadales</taxon>
        <taxon>Sphingomonadaceae</taxon>
        <taxon>Sphingomonas</taxon>
    </lineage>
</organism>
<dbReference type="EMBL" id="CP060781">
    <property type="protein sequence ID" value="QNP44597.1"/>
    <property type="molecule type" value="Genomic_DNA"/>
</dbReference>
<sequence length="60" mass="6546">MLLLMRGGRYSVIKGYSPSSFSLFDSGGSWWMMKNVTGVCGDSGDARHVFYPATFLAMSA</sequence>
<dbReference type="Proteomes" id="UP000516134">
    <property type="component" value="Plasmid p_unnamed1"/>
</dbReference>
<accession>A0ABX6T473</accession>
<keyword evidence="2" id="KW-1185">Reference proteome</keyword>
<name>A0ABX6T473_9SPHN</name>
<protein>
    <submittedName>
        <fullName evidence="1">Uncharacterized protein</fullName>
    </submittedName>
</protein>
<geneLocation type="plasmid" evidence="1 2">
    <name>p_unnamed1</name>
</geneLocation>
<gene>
    <name evidence="1" type="ORF">H9L15_16075</name>
</gene>
<evidence type="ECO:0000313" key="2">
    <source>
        <dbReference type="Proteomes" id="UP000516134"/>
    </source>
</evidence>
<dbReference type="RefSeq" id="WP_187716015.1">
    <property type="nucleotide sequence ID" value="NZ_BAABJC010000001.1"/>
</dbReference>
<keyword evidence="1" id="KW-0614">Plasmid</keyword>
<evidence type="ECO:0000313" key="1">
    <source>
        <dbReference type="EMBL" id="QNP44597.1"/>
    </source>
</evidence>
<reference evidence="1 2" key="1">
    <citation type="submission" date="2020-08" db="EMBL/GenBank/DDBJ databases">
        <title>Genome sequence of Sphingomonas daechungensis KACC 18115T.</title>
        <authorList>
            <person name="Hyun D.-W."/>
            <person name="Bae J.-W."/>
        </authorList>
    </citation>
    <scope>NUCLEOTIDE SEQUENCE [LARGE SCALE GENOMIC DNA]</scope>
    <source>
        <strain evidence="1 2">KACC 18115</strain>
        <plasmid evidence="1 2">p_unnamed1</plasmid>
    </source>
</reference>